<name>A0A6C0C7M0_9ZZZZ</name>
<evidence type="ECO:0000313" key="2">
    <source>
        <dbReference type="EMBL" id="QHT00072.1"/>
    </source>
</evidence>
<dbReference type="EMBL" id="MN739352">
    <property type="protein sequence ID" value="QHT00072.1"/>
    <property type="molecule type" value="Genomic_DNA"/>
</dbReference>
<reference evidence="2" key="1">
    <citation type="journal article" date="2020" name="Nature">
        <title>Giant virus diversity and host interactions through global metagenomics.</title>
        <authorList>
            <person name="Schulz F."/>
            <person name="Roux S."/>
            <person name="Paez-Espino D."/>
            <person name="Jungbluth S."/>
            <person name="Walsh D.A."/>
            <person name="Denef V.J."/>
            <person name="McMahon K.D."/>
            <person name="Konstantinidis K.T."/>
            <person name="Eloe-Fadrosh E.A."/>
            <person name="Kyrpides N.C."/>
            <person name="Woyke T."/>
        </authorList>
    </citation>
    <scope>NUCLEOTIDE SEQUENCE</scope>
    <source>
        <strain evidence="2">GVMAG-M-3300020192-26</strain>
    </source>
</reference>
<protein>
    <recommendedName>
        <fullName evidence="1">DUF4326 domain-containing protein</fullName>
    </recommendedName>
</protein>
<sequence length="119" mass="14104">MQSTIVNIRKNILCGHYDNFKDWMDDSNNVYIGKPIIINKKLCPANKSEWYNPYNVSKKMTYDQSLQMYKKYLIEMLKDEECLARFKMLRGKNLGCWCKPGQCHGDIIVKLLNDIERNM</sequence>
<dbReference type="Pfam" id="PF14216">
    <property type="entry name" value="DUF4326"/>
    <property type="match status" value="1"/>
</dbReference>
<feature type="domain" description="DUF4326" evidence="1">
    <location>
        <begin position="20"/>
        <end position="109"/>
    </location>
</feature>
<accession>A0A6C0C7M0</accession>
<dbReference type="AlphaFoldDB" id="A0A6C0C7M0"/>
<proteinExistence type="predicted"/>
<organism evidence="2">
    <name type="scientific">viral metagenome</name>
    <dbReference type="NCBI Taxonomy" id="1070528"/>
    <lineage>
        <taxon>unclassified sequences</taxon>
        <taxon>metagenomes</taxon>
        <taxon>organismal metagenomes</taxon>
    </lineage>
</organism>
<evidence type="ECO:0000259" key="1">
    <source>
        <dbReference type="Pfam" id="PF14216"/>
    </source>
</evidence>
<dbReference type="InterPro" id="IPR025475">
    <property type="entry name" value="DUF4326"/>
</dbReference>